<reference evidence="7" key="1">
    <citation type="submission" date="2021-01" db="EMBL/GenBank/DDBJ databases">
        <authorList>
            <person name="Corre E."/>
            <person name="Pelletier E."/>
            <person name="Niang G."/>
            <person name="Scheremetjew M."/>
            <person name="Finn R."/>
            <person name="Kale V."/>
            <person name="Holt S."/>
            <person name="Cochrane G."/>
            <person name="Meng A."/>
            <person name="Brown T."/>
            <person name="Cohen L."/>
        </authorList>
    </citation>
    <scope>NUCLEOTIDE SEQUENCE</scope>
</reference>
<evidence type="ECO:0000313" key="7">
    <source>
        <dbReference type="EMBL" id="CAD8853798.1"/>
    </source>
</evidence>
<evidence type="ECO:0000256" key="1">
    <source>
        <dbReference type="ARBA" id="ARBA00022737"/>
    </source>
</evidence>
<dbReference type="SUPFAM" id="SSF54631">
    <property type="entry name" value="CBS-domain pair"/>
    <property type="match status" value="1"/>
</dbReference>
<proteinExistence type="predicted"/>
<protein>
    <recommendedName>
        <fullName evidence="8">CNNM transmembrane domain-containing protein</fullName>
    </recommendedName>
</protein>
<organism evidence="7">
    <name type="scientific">Noctiluca scintillans</name>
    <name type="common">Sea sparkle</name>
    <name type="synonym">Red tide dinoflagellate</name>
    <dbReference type="NCBI Taxonomy" id="2966"/>
    <lineage>
        <taxon>Eukaryota</taxon>
        <taxon>Sar</taxon>
        <taxon>Alveolata</taxon>
        <taxon>Dinophyceae</taxon>
        <taxon>Noctilucales</taxon>
        <taxon>Noctilucaceae</taxon>
        <taxon>Noctiluca</taxon>
    </lineage>
</organism>
<feature type="transmembrane region" description="Helical" evidence="4">
    <location>
        <begin position="28"/>
        <end position="55"/>
    </location>
</feature>
<sequence>MAYVDKNVHDAKVLEAGSGLAKLFSAKWWLNAVLALGCVLMAAMAAGLTMGLNGFDEEDLARIMKILPEDLKYEIPAESLESEIDNLKRQQRHAKTIYSVVAGHWLGNSCNKKLNPTNHHYVLVTLLLLNSCANEAMPMFLKSLVPEWAAVIFSISLVLCFGEIFPSAIFTGQHQLPIAAFFTPFVKFVEVVLFPLVLPISLGLDKLLGHGQEMCRYQKARIKCQVRMQLEDDEVKMIEGALELAHKTVDHIGVMTKLSDVHMLEINEELDQRRVQELMVVGHSRIPVYDRVYNNIRGFVLVKDILKRLTSLGGNFNEMGCVADHPEVIRRVHVMAPNTNLLDAINVFQTGRHLALVCGDPNAAVASWSNNAPLPESCQIQGIVTLEEVIEELLQEDIKDEVDIEVEERIQKNRKWMALNFNAARGRVTTNSRDNAEKLLRCRTVGDSDLEEPLIGDLQIYRNSMPSFGSIRDAS</sequence>
<dbReference type="GO" id="GO:0005737">
    <property type="term" value="C:cytoplasm"/>
    <property type="evidence" value="ECO:0007669"/>
    <property type="project" value="TreeGrafter"/>
</dbReference>
<evidence type="ECO:0000256" key="4">
    <source>
        <dbReference type="SAM" id="Phobius"/>
    </source>
</evidence>
<name>A0A7S1AHI2_NOCSC</name>
<feature type="domain" description="CNNM transmembrane" evidence="6">
    <location>
        <begin position="24"/>
        <end position="239"/>
    </location>
</feature>
<gene>
    <name evidence="7" type="ORF">NSCI0253_LOCUS28149</name>
</gene>
<evidence type="ECO:0008006" key="8">
    <source>
        <dbReference type="Google" id="ProtNLM"/>
    </source>
</evidence>
<accession>A0A7S1AHI2</accession>
<evidence type="ECO:0000256" key="3">
    <source>
        <dbReference type="PROSITE-ProRule" id="PRU01193"/>
    </source>
</evidence>
<dbReference type="PROSITE" id="PS51371">
    <property type="entry name" value="CBS"/>
    <property type="match status" value="1"/>
</dbReference>
<dbReference type="GO" id="GO:0016020">
    <property type="term" value="C:membrane"/>
    <property type="evidence" value="ECO:0007669"/>
    <property type="project" value="UniProtKB-UniRule"/>
</dbReference>
<keyword evidence="3 4" id="KW-1133">Transmembrane helix</keyword>
<dbReference type="InterPro" id="IPR000644">
    <property type="entry name" value="CBS_dom"/>
</dbReference>
<dbReference type="GO" id="GO:0030026">
    <property type="term" value="P:intracellular manganese ion homeostasis"/>
    <property type="evidence" value="ECO:0007669"/>
    <property type="project" value="TreeGrafter"/>
</dbReference>
<evidence type="ECO:0000259" key="5">
    <source>
        <dbReference type="PROSITE" id="PS51371"/>
    </source>
</evidence>
<dbReference type="EMBL" id="HBFQ01039705">
    <property type="protein sequence ID" value="CAD8853798.1"/>
    <property type="molecule type" value="Transcribed_RNA"/>
</dbReference>
<dbReference type="PANTHER" id="PTHR12064">
    <property type="entry name" value="METAL TRANSPORTER CNNM"/>
    <property type="match status" value="1"/>
</dbReference>
<keyword evidence="2" id="KW-0129">CBS domain</keyword>
<dbReference type="GO" id="GO:0010960">
    <property type="term" value="P:magnesium ion homeostasis"/>
    <property type="evidence" value="ECO:0007669"/>
    <property type="project" value="InterPro"/>
</dbReference>
<dbReference type="PANTHER" id="PTHR12064:SF97">
    <property type="entry name" value="METAL TRANSPORTER CNNM-5"/>
    <property type="match status" value="1"/>
</dbReference>
<dbReference type="PROSITE" id="PS51846">
    <property type="entry name" value="CNNM"/>
    <property type="match status" value="1"/>
</dbReference>
<keyword evidence="3 4" id="KW-0812">Transmembrane</keyword>
<evidence type="ECO:0000256" key="2">
    <source>
        <dbReference type="PROSITE-ProRule" id="PRU00703"/>
    </source>
</evidence>
<dbReference type="InterPro" id="IPR046342">
    <property type="entry name" value="CBS_dom_sf"/>
</dbReference>
<keyword evidence="1" id="KW-0677">Repeat</keyword>
<evidence type="ECO:0000259" key="6">
    <source>
        <dbReference type="PROSITE" id="PS51846"/>
    </source>
</evidence>
<feature type="transmembrane region" description="Helical" evidence="4">
    <location>
        <begin position="148"/>
        <end position="170"/>
    </location>
</feature>
<keyword evidence="3 4" id="KW-0472">Membrane</keyword>
<dbReference type="Pfam" id="PF01595">
    <property type="entry name" value="CNNM"/>
    <property type="match status" value="1"/>
</dbReference>
<dbReference type="Gene3D" id="3.10.580.10">
    <property type="entry name" value="CBS-domain"/>
    <property type="match status" value="1"/>
</dbReference>
<dbReference type="InterPro" id="IPR045095">
    <property type="entry name" value="ACDP"/>
</dbReference>
<feature type="transmembrane region" description="Helical" evidence="4">
    <location>
        <begin position="176"/>
        <end position="198"/>
    </location>
</feature>
<feature type="domain" description="CBS" evidence="5">
    <location>
        <begin position="255"/>
        <end position="318"/>
    </location>
</feature>
<dbReference type="AlphaFoldDB" id="A0A7S1AHI2"/>
<dbReference type="InterPro" id="IPR002550">
    <property type="entry name" value="CNNM"/>
</dbReference>